<dbReference type="EMBL" id="WBSZ01000287">
    <property type="protein sequence ID" value="KAB2522056.1"/>
    <property type="molecule type" value="Genomic_DNA"/>
</dbReference>
<dbReference type="PANTHER" id="PTHR37816:SF1">
    <property type="entry name" value="TOXIN"/>
    <property type="match status" value="1"/>
</dbReference>
<dbReference type="GO" id="GO:0016301">
    <property type="term" value="F:kinase activity"/>
    <property type="evidence" value="ECO:0007669"/>
    <property type="project" value="UniProtKB-KW"/>
</dbReference>
<comment type="caution">
    <text evidence="1">The sequence shown here is derived from an EMBL/GenBank/DDBJ whole genome shotgun (WGS) entry which is preliminary data.</text>
</comment>
<dbReference type="Pfam" id="PF01202">
    <property type="entry name" value="SKI"/>
    <property type="match status" value="1"/>
</dbReference>
<protein>
    <submittedName>
        <fullName evidence="1">Adenylate kinase</fullName>
    </submittedName>
</protein>
<dbReference type="AlphaFoldDB" id="A0A6L3Y1H5"/>
<dbReference type="SUPFAM" id="SSF52540">
    <property type="entry name" value="P-loop containing nucleoside triphosphate hydrolases"/>
    <property type="match status" value="1"/>
</dbReference>
<keyword evidence="1" id="KW-0418">Kinase</keyword>
<dbReference type="InterPro" id="IPR031322">
    <property type="entry name" value="Shikimate/glucono_kinase"/>
</dbReference>
<keyword evidence="1" id="KW-0808">Transferase</keyword>
<name>A0A6L3Y1H5_9ENTR</name>
<sequence length="94" mass="10904">MKINIIGTSGSGKSTFGRRIAEALAIPYIEMDRLYWRANWQGTPDDEFLATLEKALAASPDWVLDGNYNRTRDVKWRDVDLVVWIDRGFIRTLW</sequence>
<evidence type="ECO:0000313" key="2">
    <source>
        <dbReference type="Proteomes" id="UP000476281"/>
    </source>
</evidence>
<proteinExistence type="predicted"/>
<accession>A0A6L3Y1H5</accession>
<evidence type="ECO:0000313" key="1">
    <source>
        <dbReference type="EMBL" id="KAB2522056.1"/>
    </source>
</evidence>
<dbReference type="Proteomes" id="UP000476281">
    <property type="component" value="Unassembled WGS sequence"/>
</dbReference>
<dbReference type="InterPro" id="IPR052922">
    <property type="entry name" value="Cytidylate_Kinase-2"/>
</dbReference>
<organism evidence="1 2">
    <name type="scientific">Enterobacter hormaechei</name>
    <dbReference type="NCBI Taxonomy" id="158836"/>
    <lineage>
        <taxon>Bacteria</taxon>
        <taxon>Pseudomonadati</taxon>
        <taxon>Pseudomonadota</taxon>
        <taxon>Gammaproteobacteria</taxon>
        <taxon>Enterobacterales</taxon>
        <taxon>Enterobacteriaceae</taxon>
        <taxon>Enterobacter</taxon>
        <taxon>Enterobacter cloacae complex</taxon>
    </lineage>
</organism>
<reference evidence="1 2" key="1">
    <citation type="submission" date="2019-09" db="EMBL/GenBank/DDBJ databases">
        <title>Reversal of blaTEM antimicrobial resistance by CRISPR-Cas9 in clinical E. coli and other Enterobacteriaceae strains.</title>
        <authorList>
            <person name="Tagliaferri T."/>
            <person name="Guimaraes N."/>
            <person name="Pereira M."/>
            <person name="Felicori L."/>
            <person name="Horz H.-P."/>
            <person name="Santos S."/>
            <person name="Mendes T."/>
        </authorList>
    </citation>
    <scope>NUCLEOTIDE SEQUENCE [LARGE SCALE GENOMIC DNA]</scope>
    <source>
        <strain evidence="1 2">E2_blaTEM_MG</strain>
    </source>
</reference>
<gene>
    <name evidence="1" type="ORF">F9C29_10840</name>
</gene>
<dbReference type="InterPro" id="IPR027417">
    <property type="entry name" value="P-loop_NTPase"/>
</dbReference>
<feature type="non-terminal residue" evidence="1">
    <location>
        <position position="94"/>
    </location>
</feature>
<dbReference type="Gene3D" id="3.40.50.300">
    <property type="entry name" value="P-loop containing nucleotide triphosphate hydrolases"/>
    <property type="match status" value="1"/>
</dbReference>
<dbReference type="PANTHER" id="PTHR37816">
    <property type="entry name" value="YALI0E33011P"/>
    <property type="match status" value="1"/>
</dbReference>